<feature type="domain" description="O-antigen ligase-related" evidence="6">
    <location>
        <begin position="257"/>
        <end position="404"/>
    </location>
</feature>
<keyword evidence="4 5" id="KW-0472">Membrane</keyword>
<feature type="transmembrane region" description="Helical" evidence="5">
    <location>
        <begin position="426"/>
        <end position="446"/>
    </location>
</feature>
<feature type="transmembrane region" description="Helical" evidence="5">
    <location>
        <begin position="12"/>
        <end position="31"/>
    </location>
</feature>
<feature type="transmembrane region" description="Helical" evidence="5">
    <location>
        <begin position="204"/>
        <end position="221"/>
    </location>
</feature>
<feature type="transmembrane region" description="Helical" evidence="5">
    <location>
        <begin position="154"/>
        <end position="176"/>
    </location>
</feature>
<dbReference type="GO" id="GO:0016020">
    <property type="term" value="C:membrane"/>
    <property type="evidence" value="ECO:0007669"/>
    <property type="project" value="UniProtKB-SubCell"/>
</dbReference>
<dbReference type="InterPro" id="IPR051533">
    <property type="entry name" value="WaaL-like"/>
</dbReference>
<feature type="transmembrane region" description="Helical" evidence="5">
    <location>
        <begin position="71"/>
        <end position="91"/>
    </location>
</feature>
<dbReference type="EMBL" id="JAUSVL010000001">
    <property type="protein sequence ID" value="MDQ0288765.1"/>
    <property type="molecule type" value="Genomic_DNA"/>
</dbReference>
<evidence type="ECO:0000256" key="4">
    <source>
        <dbReference type="ARBA" id="ARBA00023136"/>
    </source>
</evidence>
<keyword evidence="8" id="KW-1185">Reference proteome</keyword>
<feature type="transmembrane region" description="Helical" evidence="5">
    <location>
        <begin position="127"/>
        <end position="147"/>
    </location>
</feature>
<feature type="transmembrane region" description="Helical" evidence="5">
    <location>
        <begin position="501"/>
        <end position="518"/>
    </location>
</feature>
<sequence length="1174" mass="132545">MRTLAAHISSTLQWVPFWGALLLLVLLPLAMGGGELWALPLSLGWCLCLYVCWGISALGASPRVPRLRVHWLCAFPLSIILVGALQCWPNMRLVESLSPGALGHWRRLGNIGLTNIVPSLSVAPDLTGRYCLYALVVLLLMVLLISYCRSRLQVVASALAIALAVVVQTLVAYYPFFFGEALFYWQVDIEPDILFGAFLNRNHFGFMLGMGALLILGIIFAAMHSRQRVLAKSNNRAHKRFMLMIIPLVVAWFLVQVSQIFSLSRGAFMGTVPVALVLVSAWLFRPHGYMRSRHGGSRQNLVMAAVVVLCALFIALPEALPRLSERYERLMNDQIVTKDTRFVLWRESLPMLRDYWLCGIGMGNYAQVMTQYESDYTPMTLPINAHNDWLELMIEVGLPVALALYTLFALFLLLSFRRLCRQEDSILRWIGFGAFSALVMGMIHELVDYSLRAPANGLIYAVLMVLVLACSQSYQGAVASASSRRRDDAGSAVALSWPQRAVLLLVAGMSVMAMPVAYRRVVGSVLHVKMIEKIASQERAQEKRYPLLKNEYRYLVALSSRILELTPDVGEVLRRRAVCLNHLAYLTWEDDAESIVAANHYADQAIAAIGAACQRYPIDGRFHQARAVIHENAGWCARKYDEEVIANAYEQALAGYPRYAPMYRDVASAYVRSSRRLALQPEKRVLVAQHKARASVLFKEYLTSVPWQADRILADLWELDPQPARVAALIPANFHAQRALYRFFMQKQLYLDALQPLNEVDALNRVELSERDLRRLSPFERRQYLDRSRDDTGLRIIGEQLVLNGVLGRWDEHEELWTRYRQELAAKEARELAKAREQRQKGQVRLAEASLLNLARELPFAYETRLVLAEIYVGLGRWQELASALSLFVYDQGPIDNALLGRAVKLMEQMVPIEKPGEFNKYRFVAAALKVRLDEGSQSSNRRQLAECLNEFAELTAWNSANPDRAWIQRHLLDLYAGRAHEVLGDAAAAAAAYRRGLEVSPQNLWLRQRLAALPAPHGEADELSALVASLVPSRHYFGSDLCLLGYSVQPELVQQLHGGVEVTHAWLCLDDINEDRSVLISFHNNGGRIFSDTYNFVKEDRPMISWRIGELWLQERSYRPLLLAHRQGGGHVWSNGPVASEIVTRGMNRRQAKQDNASPRAYVPVFSFAIQRD</sequence>
<reference evidence="7" key="1">
    <citation type="submission" date="2023-07" db="EMBL/GenBank/DDBJ databases">
        <title>Genomic Encyclopedia of Type Strains, Phase IV (KMG-IV): sequencing the most valuable type-strain genomes for metagenomic binning, comparative biology and taxonomic classification.</title>
        <authorList>
            <person name="Goeker M."/>
        </authorList>
    </citation>
    <scope>NUCLEOTIDE SEQUENCE</scope>
    <source>
        <strain evidence="7">DSM 24202</strain>
    </source>
</reference>
<evidence type="ECO:0000313" key="7">
    <source>
        <dbReference type="EMBL" id="MDQ0288765.1"/>
    </source>
</evidence>
<gene>
    <name evidence="7" type="ORF">J3R75_000872</name>
</gene>
<comment type="caution">
    <text evidence="7">The sequence shown here is derived from an EMBL/GenBank/DDBJ whole genome shotgun (WGS) entry which is preliminary data.</text>
</comment>
<feature type="transmembrane region" description="Helical" evidence="5">
    <location>
        <begin position="267"/>
        <end position="284"/>
    </location>
</feature>
<evidence type="ECO:0000256" key="3">
    <source>
        <dbReference type="ARBA" id="ARBA00022989"/>
    </source>
</evidence>
<feature type="transmembrane region" description="Helical" evidence="5">
    <location>
        <begin position="458"/>
        <end position="480"/>
    </location>
</feature>
<evidence type="ECO:0000256" key="2">
    <source>
        <dbReference type="ARBA" id="ARBA00022692"/>
    </source>
</evidence>
<protein>
    <recommendedName>
        <fullName evidence="6">O-antigen ligase-related domain-containing protein</fullName>
    </recommendedName>
</protein>
<feature type="transmembrane region" description="Helical" evidence="5">
    <location>
        <begin position="241"/>
        <end position="261"/>
    </location>
</feature>
<dbReference type="Proteomes" id="UP001238163">
    <property type="component" value="Unassembled WGS sequence"/>
</dbReference>
<feature type="transmembrane region" description="Helical" evidence="5">
    <location>
        <begin position="396"/>
        <end position="414"/>
    </location>
</feature>
<feature type="transmembrane region" description="Helical" evidence="5">
    <location>
        <begin position="300"/>
        <end position="320"/>
    </location>
</feature>
<evidence type="ECO:0000256" key="1">
    <source>
        <dbReference type="ARBA" id="ARBA00004141"/>
    </source>
</evidence>
<accession>A0AAE3VEC5</accession>
<dbReference type="Pfam" id="PF04932">
    <property type="entry name" value="Wzy_C"/>
    <property type="match status" value="1"/>
</dbReference>
<feature type="transmembrane region" description="Helical" evidence="5">
    <location>
        <begin position="37"/>
        <end position="59"/>
    </location>
</feature>
<keyword evidence="2 5" id="KW-0812">Transmembrane</keyword>
<dbReference type="AlphaFoldDB" id="A0AAE3VEC5"/>
<dbReference type="RefSeq" id="WP_307260099.1">
    <property type="nucleotide sequence ID" value="NZ_JAUSVL010000001.1"/>
</dbReference>
<evidence type="ECO:0000313" key="8">
    <source>
        <dbReference type="Proteomes" id="UP001238163"/>
    </source>
</evidence>
<evidence type="ECO:0000256" key="5">
    <source>
        <dbReference type="SAM" id="Phobius"/>
    </source>
</evidence>
<organism evidence="7 8">
    <name type="scientific">Oligosphaera ethanolica</name>
    <dbReference type="NCBI Taxonomy" id="760260"/>
    <lineage>
        <taxon>Bacteria</taxon>
        <taxon>Pseudomonadati</taxon>
        <taxon>Lentisphaerota</taxon>
        <taxon>Oligosphaeria</taxon>
        <taxon>Oligosphaerales</taxon>
        <taxon>Oligosphaeraceae</taxon>
        <taxon>Oligosphaera</taxon>
    </lineage>
</organism>
<comment type="subcellular location">
    <subcellularLocation>
        <location evidence="1">Membrane</location>
        <topology evidence="1">Multi-pass membrane protein</topology>
    </subcellularLocation>
</comment>
<name>A0AAE3VEC5_9BACT</name>
<proteinExistence type="predicted"/>
<dbReference type="InterPro" id="IPR007016">
    <property type="entry name" value="O-antigen_ligase-rel_domated"/>
</dbReference>
<evidence type="ECO:0000259" key="6">
    <source>
        <dbReference type="Pfam" id="PF04932"/>
    </source>
</evidence>
<dbReference type="PANTHER" id="PTHR37422">
    <property type="entry name" value="TEICHURONIC ACID BIOSYNTHESIS PROTEIN TUAE"/>
    <property type="match status" value="1"/>
</dbReference>
<dbReference type="PANTHER" id="PTHR37422:SF23">
    <property type="entry name" value="TEICHURONIC ACID BIOSYNTHESIS PROTEIN TUAE"/>
    <property type="match status" value="1"/>
</dbReference>
<keyword evidence="3 5" id="KW-1133">Transmembrane helix</keyword>